<dbReference type="PANTHER" id="PTHR32093">
    <property type="entry name" value="LEUCINE-RICH REPEAT EXTENSIN-LIKE PROTEIN 3-RELATED"/>
    <property type="match status" value="1"/>
</dbReference>
<accession>A0A9D4VND5</accession>
<dbReference type="Gramene" id="Psat07G0326500-T1">
    <property type="protein sequence ID" value="KAI5387045.1"/>
    <property type="gene ID" value="KIW84_073265"/>
</dbReference>
<comment type="subcellular location">
    <subcellularLocation>
        <location evidence="1">Secreted</location>
    </subcellularLocation>
</comment>
<keyword evidence="5" id="KW-0677">Repeat</keyword>
<keyword evidence="2" id="KW-0964">Secreted</keyword>
<dbReference type="GO" id="GO:0005576">
    <property type="term" value="C:extracellular region"/>
    <property type="evidence" value="ECO:0007669"/>
    <property type="project" value="UniProtKB-SubCell"/>
</dbReference>
<dbReference type="SUPFAM" id="SSF52058">
    <property type="entry name" value="L domain-like"/>
    <property type="match status" value="1"/>
</dbReference>
<dbReference type="InterPro" id="IPR001611">
    <property type="entry name" value="Leu-rich_rpt"/>
</dbReference>
<proteinExistence type="predicted"/>
<evidence type="ECO:0000256" key="5">
    <source>
        <dbReference type="ARBA" id="ARBA00022737"/>
    </source>
</evidence>
<dbReference type="Pfam" id="PF00560">
    <property type="entry name" value="LRR_1"/>
    <property type="match status" value="1"/>
</dbReference>
<dbReference type="AlphaFoldDB" id="A0A9D4VND5"/>
<dbReference type="Proteomes" id="UP001058974">
    <property type="component" value="Chromosome 7"/>
</dbReference>
<evidence type="ECO:0000256" key="2">
    <source>
        <dbReference type="ARBA" id="ARBA00022525"/>
    </source>
</evidence>
<keyword evidence="3" id="KW-0433">Leucine-rich repeat</keyword>
<dbReference type="EMBL" id="JAMSHJ010000007">
    <property type="protein sequence ID" value="KAI5387045.1"/>
    <property type="molecule type" value="Genomic_DNA"/>
</dbReference>
<protein>
    <submittedName>
        <fullName evidence="6">Uncharacterized protein</fullName>
    </submittedName>
</protein>
<organism evidence="6 7">
    <name type="scientific">Pisum sativum</name>
    <name type="common">Garden pea</name>
    <name type="synonym">Lathyrus oleraceus</name>
    <dbReference type="NCBI Taxonomy" id="3888"/>
    <lineage>
        <taxon>Eukaryota</taxon>
        <taxon>Viridiplantae</taxon>
        <taxon>Streptophyta</taxon>
        <taxon>Embryophyta</taxon>
        <taxon>Tracheophyta</taxon>
        <taxon>Spermatophyta</taxon>
        <taxon>Magnoliopsida</taxon>
        <taxon>eudicotyledons</taxon>
        <taxon>Gunneridae</taxon>
        <taxon>Pentapetalae</taxon>
        <taxon>rosids</taxon>
        <taxon>fabids</taxon>
        <taxon>Fabales</taxon>
        <taxon>Fabaceae</taxon>
        <taxon>Papilionoideae</taxon>
        <taxon>50 kb inversion clade</taxon>
        <taxon>NPAAA clade</taxon>
        <taxon>Hologalegina</taxon>
        <taxon>IRL clade</taxon>
        <taxon>Fabeae</taxon>
        <taxon>Lathyrus</taxon>
    </lineage>
</organism>
<evidence type="ECO:0000256" key="4">
    <source>
        <dbReference type="ARBA" id="ARBA00022729"/>
    </source>
</evidence>
<evidence type="ECO:0000313" key="7">
    <source>
        <dbReference type="Proteomes" id="UP001058974"/>
    </source>
</evidence>
<gene>
    <name evidence="6" type="ORF">KIW84_073265</name>
</gene>
<dbReference type="InterPro" id="IPR051582">
    <property type="entry name" value="LRR_extensin-like_regulator"/>
</dbReference>
<dbReference type="InterPro" id="IPR032675">
    <property type="entry name" value="LRR_dom_sf"/>
</dbReference>
<keyword evidence="7" id="KW-1185">Reference proteome</keyword>
<name>A0A9D4VND5_PEA</name>
<comment type="caution">
    <text evidence="6">The sequence shown here is derived from an EMBL/GenBank/DDBJ whole genome shotgun (WGS) entry which is preliminary data.</text>
</comment>
<dbReference type="PANTHER" id="PTHR32093:SF128">
    <property type="entry name" value="LEUCINE-RICH REPEAT-CONTAINING N-TERMINAL PLANT-TYPE DOMAIN-CONTAINING PROTEIN"/>
    <property type="match status" value="1"/>
</dbReference>
<sequence length="417" mass="46475">FPIENMVSSKHYQLSFSITFLLCFHLAISQIIDVPILSPILSPLVPDILNFLDQRLELVFSIIQAFKNTITSDPLGITSTWIGSDICNYKGFYCDNPPDNLSATTVASVDFNGFNLAAPSLDNFIDQLPDLALFHANSNNFSGTISPKIASLKYLYELDLSNNMLSGTFPSSILNMPTLSFLDIRFNQFTGTVPQQIFIKTLDAIFLNNNNFLLTLPNNIGETTAAYITFANNKFSGPIPPSIGKASSTLIEVLLLNNQLTGCLPYEIGFLQNVQLFDAGSNVLTGPLPWSFACLKKVEELNFARNMLYGQVPEVVCALENLSNLTLSYNYFNRLGPLCRKLVRNGVLDVKNNCIFDLPDQRSMEECVKFFSLRRTCPRPGTFNVIPCRSPTRAKPPGNKRNLLSYSALERNRMVLI</sequence>
<reference evidence="6 7" key="1">
    <citation type="journal article" date="2022" name="Nat. Genet.">
        <title>Improved pea reference genome and pan-genome highlight genomic features and evolutionary characteristics.</title>
        <authorList>
            <person name="Yang T."/>
            <person name="Liu R."/>
            <person name="Luo Y."/>
            <person name="Hu S."/>
            <person name="Wang D."/>
            <person name="Wang C."/>
            <person name="Pandey M.K."/>
            <person name="Ge S."/>
            <person name="Xu Q."/>
            <person name="Li N."/>
            <person name="Li G."/>
            <person name="Huang Y."/>
            <person name="Saxena R.K."/>
            <person name="Ji Y."/>
            <person name="Li M."/>
            <person name="Yan X."/>
            <person name="He Y."/>
            <person name="Liu Y."/>
            <person name="Wang X."/>
            <person name="Xiang C."/>
            <person name="Varshney R.K."/>
            <person name="Ding H."/>
            <person name="Gao S."/>
            <person name="Zong X."/>
        </authorList>
    </citation>
    <scope>NUCLEOTIDE SEQUENCE [LARGE SCALE GENOMIC DNA]</scope>
    <source>
        <strain evidence="6 7">cv. Zhongwan 6</strain>
    </source>
</reference>
<evidence type="ECO:0000256" key="1">
    <source>
        <dbReference type="ARBA" id="ARBA00004613"/>
    </source>
</evidence>
<evidence type="ECO:0000256" key="3">
    <source>
        <dbReference type="ARBA" id="ARBA00022614"/>
    </source>
</evidence>
<feature type="non-terminal residue" evidence="6">
    <location>
        <position position="1"/>
    </location>
</feature>
<keyword evidence="4" id="KW-0732">Signal</keyword>
<dbReference type="Gene3D" id="3.80.10.10">
    <property type="entry name" value="Ribonuclease Inhibitor"/>
    <property type="match status" value="2"/>
</dbReference>
<evidence type="ECO:0000313" key="6">
    <source>
        <dbReference type="EMBL" id="KAI5387045.1"/>
    </source>
</evidence>